<dbReference type="AlphaFoldDB" id="A0A2T4BSV3"/>
<dbReference type="PANTHER" id="PTHR39614">
    <property type="entry name" value="INTEGRAL MEMBRANE PROTEIN"/>
    <property type="match status" value="1"/>
</dbReference>
<keyword evidence="2" id="KW-0472">Membrane</keyword>
<dbReference type="OrthoDB" id="3918601at2759"/>
<feature type="domain" description="Rhodopsin" evidence="3">
    <location>
        <begin position="28"/>
        <end position="234"/>
    </location>
</feature>
<feature type="transmembrane region" description="Helical" evidence="2">
    <location>
        <begin position="25"/>
        <end position="46"/>
    </location>
</feature>
<proteinExistence type="predicted"/>
<sequence length="359" mass="39636">MDSETSNDKTQAFSRIAPNDHAGQLWIVTILSLIYSFLGAMARVYIKHQMFGFDDLLLGFATQWTVSSTSTLASMTLCLLALSVTKCSVLALILRIIDSKSGKTRPFCIGVMIASISWGVGSCLALLLNCQAASLLTIVNIKQCPNQAMRWSVITALDISTEILTWLLILQVVIAFSFRLPLIALSAIHMTYLNRYPASSEPQFAIIDSLIYQQIMLVWSLIATTVPNMKSFLKSFSMGLGVSWALESSDSEPRNAHPLRTLKGTRSKHVSITAAGASTSVWVHDKHDREPRGRPQIWRPDRLMDRTAAESHGSSADVRICMSDEEGSSRTGSREMIITNEIAWNVTHEDHQSTSPSSI</sequence>
<evidence type="ECO:0000256" key="2">
    <source>
        <dbReference type="SAM" id="Phobius"/>
    </source>
</evidence>
<gene>
    <name evidence="4" type="ORF">M440DRAFT_68441</name>
</gene>
<evidence type="ECO:0000259" key="3">
    <source>
        <dbReference type="Pfam" id="PF20684"/>
    </source>
</evidence>
<reference evidence="4 5" key="1">
    <citation type="submission" date="2016-07" db="EMBL/GenBank/DDBJ databases">
        <title>Multiple horizontal gene transfer events from other fungi enriched the ability of initially mycotrophic Trichoderma (Ascomycota) to feed on dead plant biomass.</title>
        <authorList>
            <consortium name="DOE Joint Genome Institute"/>
            <person name="Aerts A."/>
            <person name="Atanasova L."/>
            <person name="Chenthamara K."/>
            <person name="Zhang J."/>
            <person name="Grujic M."/>
            <person name="Henrissat B."/>
            <person name="Kuo A."/>
            <person name="Salamov A."/>
            <person name="Lipzen A."/>
            <person name="Labutti K."/>
            <person name="Barry K."/>
            <person name="Miao Y."/>
            <person name="Rahimi M.J."/>
            <person name="Shen Q."/>
            <person name="Grigoriev I.V."/>
            <person name="Kubicek C.P."/>
            <person name="Druzhinina I.S."/>
        </authorList>
    </citation>
    <scope>NUCLEOTIDE SEQUENCE [LARGE SCALE GENOMIC DNA]</scope>
    <source>
        <strain evidence="4 5">ATCC 18648</strain>
    </source>
</reference>
<feature type="transmembrane region" description="Helical" evidence="2">
    <location>
        <begin position="163"/>
        <end position="185"/>
    </location>
</feature>
<feature type="region of interest" description="Disordered" evidence="1">
    <location>
        <begin position="307"/>
        <end position="334"/>
    </location>
</feature>
<feature type="transmembrane region" description="Helical" evidence="2">
    <location>
        <begin position="72"/>
        <end position="94"/>
    </location>
</feature>
<dbReference type="STRING" id="983965.A0A2T4BSV3"/>
<dbReference type="EMBL" id="KZ679142">
    <property type="protein sequence ID" value="PTB72389.1"/>
    <property type="molecule type" value="Genomic_DNA"/>
</dbReference>
<keyword evidence="2" id="KW-0812">Transmembrane</keyword>
<evidence type="ECO:0000313" key="4">
    <source>
        <dbReference type="EMBL" id="PTB72389.1"/>
    </source>
</evidence>
<dbReference type="PANTHER" id="PTHR39614:SF2">
    <property type="entry name" value="INTEGRAL MEMBRANE PROTEIN"/>
    <property type="match status" value="1"/>
</dbReference>
<evidence type="ECO:0000313" key="5">
    <source>
        <dbReference type="Proteomes" id="UP000240760"/>
    </source>
</evidence>
<keyword evidence="5" id="KW-1185">Reference proteome</keyword>
<evidence type="ECO:0000256" key="1">
    <source>
        <dbReference type="SAM" id="MobiDB-lite"/>
    </source>
</evidence>
<dbReference type="Pfam" id="PF20684">
    <property type="entry name" value="Fung_rhodopsin"/>
    <property type="match status" value="1"/>
</dbReference>
<name>A0A2T4BSV3_TRILO</name>
<dbReference type="Proteomes" id="UP000240760">
    <property type="component" value="Unassembled WGS sequence"/>
</dbReference>
<protein>
    <recommendedName>
        <fullName evidence="3">Rhodopsin domain-containing protein</fullName>
    </recommendedName>
</protein>
<feature type="transmembrane region" description="Helical" evidence="2">
    <location>
        <begin position="106"/>
        <end position="128"/>
    </location>
</feature>
<keyword evidence="2" id="KW-1133">Transmembrane helix</keyword>
<accession>A0A2T4BSV3</accession>
<dbReference type="InterPro" id="IPR049326">
    <property type="entry name" value="Rhodopsin_dom_fungi"/>
</dbReference>
<organism evidence="4 5">
    <name type="scientific">Trichoderma longibrachiatum ATCC 18648</name>
    <dbReference type="NCBI Taxonomy" id="983965"/>
    <lineage>
        <taxon>Eukaryota</taxon>
        <taxon>Fungi</taxon>
        <taxon>Dikarya</taxon>
        <taxon>Ascomycota</taxon>
        <taxon>Pezizomycotina</taxon>
        <taxon>Sordariomycetes</taxon>
        <taxon>Hypocreomycetidae</taxon>
        <taxon>Hypocreales</taxon>
        <taxon>Hypocreaceae</taxon>
        <taxon>Trichoderma</taxon>
    </lineage>
</organism>